<proteinExistence type="predicted"/>
<reference evidence="1 2" key="1">
    <citation type="submission" date="2016-08" db="EMBL/GenBank/DDBJ databases">
        <authorList>
            <person name="Loux V."/>
            <person name="Rue O."/>
        </authorList>
    </citation>
    <scope>NUCLEOTIDE SEQUENCE [LARGE SCALE GENOMIC DNA]</scope>
    <source>
        <strain evidence="1 2">AFSSA_08CEB44bac</strain>
    </source>
</reference>
<evidence type="ECO:0000313" key="2">
    <source>
        <dbReference type="Proteomes" id="UP000242164"/>
    </source>
</evidence>
<evidence type="ECO:0000313" key="1">
    <source>
        <dbReference type="EMBL" id="SCM08460.1"/>
    </source>
</evidence>
<gene>
    <name evidence="1" type="ORF">BCB44BAC_04608</name>
</gene>
<accession>A0AAX2CNV4</accession>
<protein>
    <submittedName>
        <fullName evidence="1">A0A061P417 (Uncharacterized protein)</fullName>
    </submittedName>
</protein>
<dbReference type="EMBL" id="FMIK01000069">
    <property type="protein sequence ID" value="SCM08460.1"/>
    <property type="molecule type" value="Genomic_DNA"/>
</dbReference>
<dbReference type="Proteomes" id="UP000242164">
    <property type="component" value="Unassembled WGS sequence"/>
</dbReference>
<comment type="caution">
    <text evidence="1">The sequence shown here is derived from an EMBL/GenBank/DDBJ whole genome shotgun (WGS) entry which is preliminary data.</text>
</comment>
<organism evidence="1 2">
    <name type="scientific">Bacillus cytotoxicus</name>
    <dbReference type="NCBI Taxonomy" id="580165"/>
    <lineage>
        <taxon>Bacteria</taxon>
        <taxon>Bacillati</taxon>
        <taxon>Bacillota</taxon>
        <taxon>Bacilli</taxon>
        <taxon>Bacillales</taxon>
        <taxon>Bacillaceae</taxon>
        <taxon>Bacillus</taxon>
        <taxon>Bacillus cereus group</taxon>
    </lineage>
</organism>
<dbReference type="AlphaFoldDB" id="A0AAX2CNV4"/>
<sequence length="147" mass="17232">MSKRIDPPGTRRGMRLYRIWCNMKSRCYNENIPNFKNYGGRGIAVCNEWRNDFTSFLNWSLENGYKNDLLIDRIDNNGNYEPTNCRWTTRKQQNLNRRNNRLVTIDGVTRSFSEWADDFGISRSTALCRVQAGKTEQEALITPVIKN</sequence>
<dbReference type="RefSeq" id="WP_140388466.1">
    <property type="nucleotide sequence ID" value="NZ_CP066182.1"/>
</dbReference>
<name>A0AAX2CNV4_9BACI</name>